<evidence type="ECO:0000259" key="4">
    <source>
        <dbReference type="PROSITE" id="PS51077"/>
    </source>
</evidence>
<evidence type="ECO:0000259" key="5">
    <source>
        <dbReference type="PROSITE" id="PS51078"/>
    </source>
</evidence>
<dbReference type="PROSITE" id="PS51078">
    <property type="entry name" value="ICLR_ED"/>
    <property type="match status" value="1"/>
</dbReference>
<dbReference type="GO" id="GO:0003700">
    <property type="term" value="F:DNA-binding transcription factor activity"/>
    <property type="evidence" value="ECO:0007669"/>
    <property type="project" value="TreeGrafter"/>
</dbReference>
<dbReference type="PROSITE" id="PS51077">
    <property type="entry name" value="HTH_ICLR"/>
    <property type="match status" value="1"/>
</dbReference>
<keyword evidence="3" id="KW-0804">Transcription</keyword>
<evidence type="ECO:0000256" key="1">
    <source>
        <dbReference type="ARBA" id="ARBA00023015"/>
    </source>
</evidence>
<reference evidence="6 7" key="1">
    <citation type="submission" date="2020-07" db="EMBL/GenBank/DDBJ databases">
        <title>Sequencing the genomes of 1000 actinobacteria strains.</title>
        <authorList>
            <person name="Klenk H.-P."/>
        </authorList>
    </citation>
    <scope>NUCLEOTIDE SEQUENCE [LARGE SCALE GENOMIC DNA]</scope>
    <source>
        <strain evidence="6 7">DSM 104006</strain>
    </source>
</reference>
<evidence type="ECO:0000256" key="3">
    <source>
        <dbReference type="ARBA" id="ARBA00023163"/>
    </source>
</evidence>
<dbReference type="Pfam" id="PF01614">
    <property type="entry name" value="IclR_C"/>
    <property type="match status" value="1"/>
</dbReference>
<dbReference type="Proteomes" id="UP000549616">
    <property type="component" value="Unassembled WGS sequence"/>
</dbReference>
<sequence length="260" mass="27807">MDEDRAEPEVLASVERGLAVLKAFQPGQAAMTLSEVAKASDLDRASARRFLHTLLARDYLRADGQQFRLHPSVLELGNAYLETLRLPRIALPHLRNLSARFNEPVSMAVLDGDQAVHVAHVPSKRLMAANATIGSTTPAHRTALGRALLAGKPDAWLDGYLAAGRAGTPDDQPDAGTLRADIARVRRSGWLTTGSEAGVRSIAAPVHDATCGTIAAIGISSHADRVPESTLVDTVRPALLEAVQQIQQAYPRGENDADRP</sequence>
<evidence type="ECO:0000313" key="7">
    <source>
        <dbReference type="Proteomes" id="UP000549616"/>
    </source>
</evidence>
<dbReference type="InterPro" id="IPR029016">
    <property type="entry name" value="GAF-like_dom_sf"/>
</dbReference>
<dbReference type="PANTHER" id="PTHR30136:SF34">
    <property type="entry name" value="TRANSCRIPTIONAL REGULATOR"/>
    <property type="match status" value="1"/>
</dbReference>
<dbReference type="SUPFAM" id="SSF46785">
    <property type="entry name" value="Winged helix' DNA-binding domain"/>
    <property type="match status" value="1"/>
</dbReference>
<dbReference type="InterPro" id="IPR036388">
    <property type="entry name" value="WH-like_DNA-bd_sf"/>
</dbReference>
<dbReference type="PANTHER" id="PTHR30136">
    <property type="entry name" value="HELIX-TURN-HELIX TRANSCRIPTIONAL REGULATOR, ICLR FAMILY"/>
    <property type="match status" value="1"/>
</dbReference>
<dbReference type="InterPro" id="IPR014757">
    <property type="entry name" value="Tscrpt_reg_IclR_C"/>
</dbReference>
<accession>A0A853BEW9</accession>
<evidence type="ECO:0000256" key="2">
    <source>
        <dbReference type="ARBA" id="ARBA00023125"/>
    </source>
</evidence>
<dbReference type="InterPro" id="IPR036390">
    <property type="entry name" value="WH_DNA-bd_sf"/>
</dbReference>
<dbReference type="RefSeq" id="WP_179777269.1">
    <property type="nucleotide sequence ID" value="NZ_JACCFK010000002.1"/>
</dbReference>
<dbReference type="InterPro" id="IPR005471">
    <property type="entry name" value="Tscrpt_reg_IclR_N"/>
</dbReference>
<keyword evidence="1" id="KW-0805">Transcription regulation</keyword>
<dbReference type="SUPFAM" id="SSF55781">
    <property type="entry name" value="GAF domain-like"/>
    <property type="match status" value="1"/>
</dbReference>
<dbReference type="AlphaFoldDB" id="A0A853BEW9"/>
<gene>
    <name evidence="6" type="ORF">HNR02_006401</name>
</gene>
<organism evidence="6 7">
    <name type="scientific">Amycolatopsis endophytica</name>
    <dbReference type="NCBI Taxonomy" id="860233"/>
    <lineage>
        <taxon>Bacteria</taxon>
        <taxon>Bacillati</taxon>
        <taxon>Actinomycetota</taxon>
        <taxon>Actinomycetes</taxon>
        <taxon>Pseudonocardiales</taxon>
        <taxon>Pseudonocardiaceae</taxon>
        <taxon>Amycolatopsis</taxon>
    </lineage>
</organism>
<feature type="domain" description="HTH iclR-type" evidence="4">
    <location>
        <begin position="11"/>
        <end position="71"/>
    </location>
</feature>
<dbReference type="Gene3D" id="3.30.450.40">
    <property type="match status" value="1"/>
</dbReference>
<dbReference type="Gene3D" id="1.10.10.10">
    <property type="entry name" value="Winged helix-like DNA-binding domain superfamily/Winged helix DNA-binding domain"/>
    <property type="match status" value="1"/>
</dbReference>
<dbReference type="GO" id="GO:0003677">
    <property type="term" value="F:DNA binding"/>
    <property type="evidence" value="ECO:0007669"/>
    <property type="project" value="UniProtKB-KW"/>
</dbReference>
<evidence type="ECO:0000313" key="6">
    <source>
        <dbReference type="EMBL" id="NYI93026.1"/>
    </source>
</evidence>
<comment type="caution">
    <text evidence="6">The sequence shown here is derived from an EMBL/GenBank/DDBJ whole genome shotgun (WGS) entry which is preliminary data.</text>
</comment>
<keyword evidence="2" id="KW-0238">DNA-binding</keyword>
<feature type="domain" description="IclR-ED" evidence="5">
    <location>
        <begin position="72"/>
        <end position="252"/>
    </location>
</feature>
<dbReference type="GO" id="GO:0045892">
    <property type="term" value="P:negative regulation of DNA-templated transcription"/>
    <property type="evidence" value="ECO:0007669"/>
    <property type="project" value="TreeGrafter"/>
</dbReference>
<dbReference type="SMART" id="SM00346">
    <property type="entry name" value="HTH_ICLR"/>
    <property type="match status" value="1"/>
</dbReference>
<keyword evidence="7" id="KW-1185">Reference proteome</keyword>
<protein>
    <submittedName>
        <fullName evidence="6">IclR family pca regulon transcriptional regulator</fullName>
    </submittedName>
</protein>
<proteinExistence type="predicted"/>
<name>A0A853BEW9_9PSEU</name>
<dbReference type="Pfam" id="PF09339">
    <property type="entry name" value="HTH_IclR"/>
    <property type="match status" value="1"/>
</dbReference>
<dbReference type="EMBL" id="JACCFK010000002">
    <property type="protein sequence ID" value="NYI93026.1"/>
    <property type="molecule type" value="Genomic_DNA"/>
</dbReference>
<dbReference type="InterPro" id="IPR050707">
    <property type="entry name" value="HTH_MetabolicPath_Reg"/>
</dbReference>